<dbReference type="Proteomes" id="UP000836841">
    <property type="component" value="Chromosome 7"/>
</dbReference>
<dbReference type="InterPro" id="IPR037176">
    <property type="entry name" value="Osmotin/thaumatin-like_sf"/>
</dbReference>
<keyword evidence="3" id="KW-1185">Reference proteome</keyword>
<organism evidence="2 3">
    <name type="scientific">Thlaspi arvense</name>
    <name type="common">Field penny-cress</name>
    <dbReference type="NCBI Taxonomy" id="13288"/>
    <lineage>
        <taxon>Eukaryota</taxon>
        <taxon>Viridiplantae</taxon>
        <taxon>Streptophyta</taxon>
        <taxon>Embryophyta</taxon>
        <taxon>Tracheophyta</taxon>
        <taxon>Spermatophyta</taxon>
        <taxon>Magnoliopsida</taxon>
        <taxon>eudicotyledons</taxon>
        <taxon>Gunneridae</taxon>
        <taxon>Pentapetalae</taxon>
        <taxon>rosids</taxon>
        <taxon>malvids</taxon>
        <taxon>Brassicales</taxon>
        <taxon>Brassicaceae</taxon>
        <taxon>Thlaspideae</taxon>
        <taxon>Thlaspi</taxon>
    </lineage>
</organism>
<feature type="signal peptide" evidence="1">
    <location>
        <begin position="1"/>
        <end position="22"/>
    </location>
</feature>
<dbReference type="InterPro" id="IPR001938">
    <property type="entry name" value="Thaumatin"/>
</dbReference>
<feature type="chain" id="PRO_5043628153" evidence="1">
    <location>
        <begin position="23"/>
        <end position="80"/>
    </location>
</feature>
<dbReference type="EMBL" id="OU466863">
    <property type="protein sequence ID" value="CAH2079248.1"/>
    <property type="molecule type" value="Genomic_DNA"/>
</dbReference>
<protein>
    <submittedName>
        <fullName evidence="2">Uncharacterized protein</fullName>
    </submittedName>
</protein>
<accession>A0AAU9T848</accession>
<sequence length="80" mass="8606">MATFSGLHLLLFSFIIATDLNANCPTDLRVLDGGNVVACKSACEAFNKPEYCCTGPFNKPGDLSSDRFLEDIQSSLSQSV</sequence>
<dbReference type="PANTHER" id="PTHR31048">
    <property type="entry name" value="OS03G0233200 PROTEIN"/>
    <property type="match status" value="1"/>
</dbReference>
<dbReference type="SUPFAM" id="SSF49870">
    <property type="entry name" value="Osmotin, thaumatin-like protein"/>
    <property type="match status" value="1"/>
</dbReference>
<evidence type="ECO:0000313" key="2">
    <source>
        <dbReference type="EMBL" id="CAH2079248.1"/>
    </source>
</evidence>
<name>A0AAU9T848_THLAR</name>
<dbReference type="Gene3D" id="2.60.110.10">
    <property type="entry name" value="Thaumatin"/>
    <property type="match status" value="1"/>
</dbReference>
<dbReference type="Pfam" id="PF00314">
    <property type="entry name" value="Thaumatin"/>
    <property type="match status" value="1"/>
</dbReference>
<evidence type="ECO:0000313" key="3">
    <source>
        <dbReference type="Proteomes" id="UP000836841"/>
    </source>
</evidence>
<dbReference type="PROSITE" id="PS51367">
    <property type="entry name" value="THAUMATIN_2"/>
    <property type="match status" value="1"/>
</dbReference>
<keyword evidence="1" id="KW-0732">Signal</keyword>
<gene>
    <name evidence="2" type="ORF">TAV2_LOCUS22943</name>
</gene>
<reference evidence="2 3" key="1">
    <citation type="submission" date="2022-03" db="EMBL/GenBank/DDBJ databases">
        <authorList>
            <person name="Nunn A."/>
            <person name="Chopra R."/>
            <person name="Nunn A."/>
            <person name="Contreras Garrido A."/>
        </authorList>
    </citation>
    <scope>NUCLEOTIDE SEQUENCE [LARGE SCALE GENOMIC DNA]</scope>
</reference>
<dbReference type="AlphaFoldDB" id="A0AAU9T848"/>
<evidence type="ECO:0000256" key="1">
    <source>
        <dbReference type="SAM" id="SignalP"/>
    </source>
</evidence>
<proteinExistence type="predicted"/>